<dbReference type="Proteomes" id="UP000315385">
    <property type="component" value="Unassembled WGS sequence"/>
</dbReference>
<accession>A0A544QP73</accession>
<dbReference type="OrthoDB" id="198684at2157"/>
<protein>
    <submittedName>
        <fullName evidence="2">Gamma-glutamylcyclotransferase</fullName>
    </submittedName>
</protein>
<dbReference type="RefSeq" id="WP_142443822.1">
    <property type="nucleotide sequence ID" value="NZ_SESI01000002.1"/>
</dbReference>
<evidence type="ECO:0000313" key="2">
    <source>
        <dbReference type="EMBL" id="TQQ80711.1"/>
    </source>
</evidence>
<dbReference type="EMBL" id="SESI01000002">
    <property type="protein sequence ID" value="TQQ80711.1"/>
    <property type="molecule type" value="Genomic_DNA"/>
</dbReference>
<organism evidence="2 3">
    <name type="scientific">Halonotius roseus</name>
    <dbReference type="NCBI Taxonomy" id="2511997"/>
    <lineage>
        <taxon>Archaea</taxon>
        <taxon>Methanobacteriati</taxon>
        <taxon>Methanobacteriota</taxon>
        <taxon>Stenosarchaea group</taxon>
        <taxon>Halobacteria</taxon>
        <taxon>Halobacteriales</taxon>
        <taxon>Haloferacaceae</taxon>
        <taxon>Halonotius</taxon>
    </lineage>
</organism>
<evidence type="ECO:0000313" key="3">
    <source>
        <dbReference type="Proteomes" id="UP000315385"/>
    </source>
</evidence>
<keyword evidence="3" id="KW-1185">Reference proteome</keyword>
<reference evidence="2 3" key="1">
    <citation type="submission" date="2019-02" db="EMBL/GenBank/DDBJ databases">
        <title>Halonotius sp. a new haloqrchaeon isolated from saline water.</title>
        <authorList>
            <person name="Duran-Viseras A."/>
            <person name="Sanchez-Porro C."/>
            <person name="Ventosa A."/>
        </authorList>
    </citation>
    <scope>NUCLEOTIDE SEQUENCE [LARGE SCALE GENOMIC DNA]</scope>
    <source>
        <strain evidence="2 3">F9-27</strain>
    </source>
</reference>
<dbReference type="GO" id="GO:0016740">
    <property type="term" value="F:transferase activity"/>
    <property type="evidence" value="ECO:0007669"/>
    <property type="project" value="UniProtKB-KW"/>
</dbReference>
<name>A0A544QP73_9EURY</name>
<evidence type="ECO:0000259" key="1">
    <source>
        <dbReference type="Pfam" id="PF06094"/>
    </source>
</evidence>
<gene>
    <name evidence="2" type="ORF">EWF95_09540</name>
</gene>
<dbReference type="SUPFAM" id="SSF110857">
    <property type="entry name" value="Gamma-glutamyl cyclotransferase-like"/>
    <property type="match status" value="1"/>
</dbReference>
<keyword evidence="2" id="KW-0808">Transferase</keyword>
<feature type="domain" description="Gamma-glutamylcyclotransferase AIG2-like" evidence="1">
    <location>
        <begin position="5"/>
        <end position="109"/>
    </location>
</feature>
<dbReference type="InterPro" id="IPR013024">
    <property type="entry name" value="GGCT-like"/>
</dbReference>
<dbReference type="Gene3D" id="3.10.490.10">
    <property type="entry name" value="Gamma-glutamyl cyclotransferase-like"/>
    <property type="match status" value="1"/>
</dbReference>
<comment type="caution">
    <text evidence="2">The sequence shown here is derived from an EMBL/GenBank/DDBJ whole genome shotgun (WGS) entry which is preliminary data.</text>
</comment>
<dbReference type="CDD" id="cd06661">
    <property type="entry name" value="GGCT_like"/>
    <property type="match status" value="1"/>
</dbReference>
<proteinExistence type="predicted"/>
<dbReference type="AlphaFoldDB" id="A0A544QP73"/>
<dbReference type="InterPro" id="IPR009288">
    <property type="entry name" value="AIG2-like_dom"/>
</dbReference>
<dbReference type="Pfam" id="PF06094">
    <property type="entry name" value="GGACT"/>
    <property type="match status" value="1"/>
</dbReference>
<dbReference type="InterPro" id="IPR036568">
    <property type="entry name" value="GGCT-like_sf"/>
</dbReference>
<sequence length="144" mass="15568">MTDLVFVYGTLTDDAQVAALLDSYRFVGDAVCVGFKRVDGRYPTLVPGESVTGRLLETDEIDRLDRYEGVDRGLYHRVSVSLTSSLTSSLASSSASLSATTAEVYLAAPTAIGLGSLDEYWPGEGSFLDRVDRQLPATHIERVS</sequence>